<dbReference type="EMBL" id="BKAJ01000033">
    <property type="protein sequence ID" value="GEP54935.1"/>
    <property type="molecule type" value="Genomic_DNA"/>
</dbReference>
<reference evidence="9 10" key="1">
    <citation type="submission" date="2019-07" db="EMBL/GenBank/DDBJ databases">
        <title>Whole genome shotgun sequence of Reyranella soli NBRC 108950.</title>
        <authorList>
            <person name="Hosoyama A."/>
            <person name="Uohara A."/>
            <person name="Ohji S."/>
            <person name="Ichikawa N."/>
        </authorList>
    </citation>
    <scope>NUCLEOTIDE SEQUENCE [LARGE SCALE GENOMIC DNA]</scope>
    <source>
        <strain evidence="9 10">NBRC 108950</strain>
    </source>
</reference>
<dbReference type="CDD" id="cd16913">
    <property type="entry name" value="YkuD_like"/>
    <property type="match status" value="1"/>
</dbReference>
<keyword evidence="4 7" id="KW-0133">Cell shape</keyword>
<dbReference type="PROSITE" id="PS52029">
    <property type="entry name" value="LD_TPASE"/>
    <property type="match status" value="1"/>
</dbReference>
<dbReference type="PANTHER" id="PTHR41533">
    <property type="entry name" value="L,D-TRANSPEPTIDASE HI_1667-RELATED"/>
    <property type="match status" value="1"/>
</dbReference>
<dbReference type="SUPFAM" id="SSF141523">
    <property type="entry name" value="L,D-transpeptidase catalytic domain-like"/>
    <property type="match status" value="1"/>
</dbReference>
<evidence type="ECO:0000256" key="3">
    <source>
        <dbReference type="ARBA" id="ARBA00022679"/>
    </source>
</evidence>
<dbReference type="PANTHER" id="PTHR41533:SF1">
    <property type="entry name" value="L,D-TRANSPEPTIDASE YCBB-RELATED"/>
    <property type="match status" value="1"/>
</dbReference>
<dbReference type="InterPro" id="IPR052905">
    <property type="entry name" value="LD-transpeptidase_YkuD-like"/>
</dbReference>
<dbReference type="Gene3D" id="2.40.440.10">
    <property type="entry name" value="L,D-transpeptidase catalytic domain-like"/>
    <property type="match status" value="1"/>
</dbReference>
<evidence type="ECO:0000256" key="1">
    <source>
        <dbReference type="ARBA" id="ARBA00004752"/>
    </source>
</evidence>
<feature type="domain" description="L,D-TPase catalytic" evidence="8">
    <location>
        <begin position="64"/>
        <end position="175"/>
    </location>
</feature>
<dbReference type="Pfam" id="PF03734">
    <property type="entry name" value="YkuD"/>
    <property type="match status" value="1"/>
</dbReference>
<dbReference type="GO" id="GO:0004180">
    <property type="term" value="F:carboxypeptidase activity"/>
    <property type="evidence" value="ECO:0007669"/>
    <property type="project" value="UniProtKB-ARBA"/>
</dbReference>
<comment type="similarity">
    <text evidence="2">Belongs to the YkuD family.</text>
</comment>
<dbReference type="UniPathway" id="UPA00219"/>
<feature type="active site" description="Proton donor/acceptor" evidence="7">
    <location>
        <position position="153"/>
    </location>
</feature>
<dbReference type="PROSITE" id="PS51257">
    <property type="entry name" value="PROKAR_LIPOPROTEIN"/>
    <property type="match status" value="1"/>
</dbReference>
<dbReference type="GO" id="GO:0071555">
    <property type="term" value="P:cell wall organization"/>
    <property type="evidence" value="ECO:0007669"/>
    <property type="project" value="UniProtKB-UniRule"/>
</dbReference>
<protein>
    <recommendedName>
        <fullName evidence="8">L,D-TPase catalytic domain-containing protein</fullName>
    </recommendedName>
</protein>
<name>A0A512N7H6_9HYPH</name>
<organism evidence="9 10">
    <name type="scientific">Reyranella soli</name>
    <dbReference type="NCBI Taxonomy" id="1230389"/>
    <lineage>
        <taxon>Bacteria</taxon>
        <taxon>Pseudomonadati</taxon>
        <taxon>Pseudomonadota</taxon>
        <taxon>Alphaproteobacteria</taxon>
        <taxon>Hyphomicrobiales</taxon>
        <taxon>Reyranellaceae</taxon>
        <taxon>Reyranella</taxon>
    </lineage>
</organism>
<comment type="pathway">
    <text evidence="1 7">Cell wall biogenesis; peptidoglycan biosynthesis.</text>
</comment>
<dbReference type="InterPro" id="IPR005490">
    <property type="entry name" value="LD_TPept_cat_dom"/>
</dbReference>
<evidence type="ECO:0000256" key="6">
    <source>
        <dbReference type="ARBA" id="ARBA00023316"/>
    </source>
</evidence>
<dbReference type="GO" id="GO:0009252">
    <property type="term" value="P:peptidoglycan biosynthetic process"/>
    <property type="evidence" value="ECO:0007669"/>
    <property type="project" value="UniProtKB-UniPathway"/>
</dbReference>
<dbReference type="GO" id="GO:0008360">
    <property type="term" value="P:regulation of cell shape"/>
    <property type="evidence" value="ECO:0007669"/>
    <property type="project" value="UniProtKB-UniRule"/>
</dbReference>
<evidence type="ECO:0000256" key="4">
    <source>
        <dbReference type="ARBA" id="ARBA00022960"/>
    </source>
</evidence>
<comment type="caution">
    <text evidence="9">The sequence shown here is derived from an EMBL/GenBank/DDBJ whole genome shotgun (WGS) entry which is preliminary data.</text>
</comment>
<evidence type="ECO:0000313" key="9">
    <source>
        <dbReference type="EMBL" id="GEP54935.1"/>
    </source>
</evidence>
<keyword evidence="3" id="KW-0808">Transferase</keyword>
<accession>A0A512N7H6</accession>
<proteinExistence type="inferred from homology"/>
<keyword evidence="10" id="KW-1185">Reference proteome</keyword>
<dbReference type="AlphaFoldDB" id="A0A512N7H6"/>
<feature type="active site" description="Nucleophile" evidence="7">
    <location>
        <position position="172"/>
    </location>
</feature>
<evidence type="ECO:0000256" key="5">
    <source>
        <dbReference type="ARBA" id="ARBA00022984"/>
    </source>
</evidence>
<dbReference type="OrthoDB" id="9778545at2"/>
<evidence type="ECO:0000256" key="7">
    <source>
        <dbReference type="PROSITE-ProRule" id="PRU01373"/>
    </source>
</evidence>
<keyword evidence="6 7" id="KW-0961">Cell wall biogenesis/degradation</keyword>
<evidence type="ECO:0000256" key="2">
    <source>
        <dbReference type="ARBA" id="ARBA00005992"/>
    </source>
</evidence>
<sequence length="175" mass="18975">MQMQRGHATAGRFRQMLLVVVCTVMLSGCGITNGQLPQRQAASDSQAAYPAGPGSRSAIPSRGRTIVVHIPSFELIALEDGAPVLRSRVIVGRPSTPTPELLSSMSSIRFNPAWMPTPSMISNEGAHYAPRGPNNPLGQLLFELDNDQLIFLHDTNDRSLFSRSNRALSHGCVRV</sequence>
<dbReference type="InterPro" id="IPR038063">
    <property type="entry name" value="Transpep_catalytic_dom"/>
</dbReference>
<evidence type="ECO:0000313" key="10">
    <source>
        <dbReference type="Proteomes" id="UP000321058"/>
    </source>
</evidence>
<gene>
    <name evidence="9" type="ORF">RSO01_21010</name>
</gene>
<dbReference type="GO" id="GO:0016740">
    <property type="term" value="F:transferase activity"/>
    <property type="evidence" value="ECO:0007669"/>
    <property type="project" value="UniProtKB-KW"/>
</dbReference>
<keyword evidence="5 7" id="KW-0573">Peptidoglycan synthesis</keyword>
<evidence type="ECO:0000259" key="8">
    <source>
        <dbReference type="PROSITE" id="PS52029"/>
    </source>
</evidence>
<dbReference type="Proteomes" id="UP000321058">
    <property type="component" value="Unassembled WGS sequence"/>
</dbReference>